<dbReference type="PANTHER" id="PTHR38795">
    <property type="entry name" value="DUF6604 DOMAIN-CONTAINING PROTEIN"/>
    <property type="match status" value="1"/>
</dbReference>
<evidence type="ECO:0000256" key="1">
    <source>
        <dbReference type="SAM" id="MobiDB-lite"/>
    </source>
</evidence>
<evidence type="ECO:0000313" key="4">
    <source>
        <dbReference type="Proteomes" id="UP000325433"/>
    </source>
</evidence>
<proteinExistence type="predicted"/>
<feature type="domain" description="DUF6604" evidence="2">
    <location>
        <begin position="12"/>
        <end position="126"/>
    </location>
</feature>
<dbReference type="AlphaFoldDB" id="A0A5N6W137"/>
<protein>
    <recommendedName>
        <fullName evidence="2">DUF6604 domain-containing protein</fullName>
    </recommendedName>
</protein>
<gene>
    <name evidence="3" type="ORF">BDV41DRAFT_537549</name>
</gene>
<organism evidence="3 4">
    <name type="scientific">Aspergillus transmontanensis</name>
    <dbReference type="NCBI Taxonomy" id="1034304"/>
    <lineage>
        <taxon>Eukaryota</taxon>
        <taxon>Fungi</taxon>
        <taxon>Dikarya</taxon>
        <taxon>Ascomycota</taxon>
        <taxon>Pezizomycotina</taxon>
        <taxon>Eurotiomycetes</taxon>
        <taxon>Eurotiomycetidae</taxon>
        <taxon>Eurotiales</taxon>
        <taxon>Aspergillaceae</taxon>
        <taxon>Aspergillus</taxon>
        <taxon>Aspergillus subgen. Circumdati</taxon>
    </lineage>
</organism>
<evidence type="ECO:0000313" key="3">
    <source>
        <dbReference type="EMBL" id="KAE8313100.1"/>
    </source>
</evidence>
<feature type="region of interest" description="Disordered" evidence="1">
    <location>
        <begin position="37"/>
        <end position="67"/>
    </location>
</feature>
<name>A0A5N6W137_9EURO</name>
<accession>A0A5N6W137</accession>
<dbReference type="EMBL" id="ML738328">
    <property type="protein sequence ID" value="KAE8313100.1"/>
    <property type="molecule type" value="Genomic_DNA"/>
</dbReference>
<sequence length="135" mass="14698">MLPNFLQSSYARYKNDTNSFATWLLDAASKCGYRSGGLTSIAPPANKGKGKGKSKSKAKAANTSSNPVQYSTTIKELQVLADVVAKSALTVPAPVLTIAKRAIKLRKHVTSWFLGQGDTESNKRHRVLFIYLPEI</sequence>
<dbReference type="Pfam" id="PF20253">
    <property type="entry name" value="DUF6604"/>
    <property type="match status" value="1"/>
</dbReference>
<evidence type="ECO:0000259" key="2">
    <source>
        <dbReference type="Pfam" id="PF20253"/>
    </source>
</evidence>
<reference evidence="4" key="1">
    <citation type="submission" date="2019-04" db="EMBL/GenBank/DDBJ databases">
        <title>Friends and foes A comparative genomics studyof 23 Aspergillus species from section Flavi.</title>
        <authorList>
            <consortium name="DOE Joint Genome Institute"/>
            <person name="Kjaerbolling I."/>
            <person name="Vesth T."/>
            <person name="Frisvad J.C."/>
            <person name="Nybo J.L."/>
            <person name="Theobald S."/>
            <person name="Kildgaard S."/>
            <person name="Isbrandt T."/>
            <person name="Kuo A."/>
            <person name="Sato A."/>
            <person name="Lyhne E.K."/>
            <person name="Kogle M.E."/>
            <person name="Wiebenga A."/>
            <person name="Kun R.S."/>
            <person name="Lubbers R.J."/>
            <person name="Makela M.R."/>
            <person name="Barry K."/>
            <person name="Chovatia M."/>
            <person name="Clum A."/>
            <person name="Daum C."/>
            <person name="Haridas S."/>
            <person name="He G."/>
            <person name="LaButti K."/>
            <person name="Lipzen A."/>
            <person name="Mondo S."/>
            <person name="Riley R."/>
            <person name="Salamov A."/>
            <person name="Simmons B.A."/>
            <person name="Magnuson J.K."/>
            <person name="Henrissat B."/>
            <person name="Mortensen U.H."/>
            <person name="Larsen T.O."/>
            <person name="Devries R.P."/>
            <person name="Grigoriev I.V."/>
            <person name="Machida M."/>
            <person name="Baker S.E."/>
            <person name="Andersen M.R."/>
        </authorList>
    </citation>
    <scope>NUCLEOTIDE SEQUENCE [LARGE SCALE GENOMIC DNA]</scope>
    <source>
        <strain evidence="4">CBS 130015</strain>
    </source>
</reference>
<dbReference type="Proteomes" id="UP000325433">
    <property type="component" value="Unassembled WGS sequence"/>
</dbReference>
<dbReference type="PANTHER" id="PTHR38795:SF1">
    <property type="entry name" value="DUF6604 DOMAIN-CONTAINING PROTEIN"/>
    <property type="match status" value="1"/>
</dbReference>
<feature type="compositionally biased region" description="Basic residues" evidence="1">
    <location>
        <begin position="48"/>
        <end position="58"/>
    </location>
</feature>
<dbReference type="InterPro" id="IPR046539">
    <property type="entry name" value="DUF6604"/>
</dbReference>
<keyword evidence="4" id="KW-1185">Reference proteome</keyword>